<keyword evidence="2" id="KW-1003">Cell membrane</keyword>
<feature type="transmembrane region" description="Helical" evidence="6">
    <location>
        <begin position="208"/>
        <end position="227"/>
    </location>
</feature>
<evidence type="ECO:0000259" key="7">
    <source>
        <dbReference type="PROSITE" id="PS50156"/>
    </source>
</evidence>
<protein>
    <submittedName>
        <fullName evidence="8">MMPL family transporter</fullName>
    </submittedName>
</protein>
<sequence length="754" mass="84377">MVFSKKISILILVLFVSITGIQVAFVPGVKFNYDFDQFFPAHHKETQFFEEFKQKYGSDNDFLILAFETPGGVFNSDYLSRVKSMTEFLESHSSVIYVSSPTNTIRTIRDPLSGALFKKNLITISDSTDYNFDSTFIFKNYEIYGTLFGEDRKSVRIIAQHEEKLNEEKAKVLLQDIREKAEKEKLDMHLGGRIVAHDYYIAMSQNELILFIGSSVGLIVLFLVLSFRSLIGVLIPALIVAGAVLWVIGLMGQLGNDLNIVLNVLPTIMMVVGISSVVHLFAHYFDELRGGLNKTEALKKAFKDVRRALIFTNLTTMIGFLTLTTSSISPIIQFGAFAALGVLFSFILAMTVMPALLVLFNPPKIAKKSERKENWEKPLARFYDGLVTRRGRTVILFSLIAIGSVVGVLQIKDNNYILEDLKSDHPMKVDYAFIEENFGGARPINFEVQLTDTSRTFFDQEVLAELDTALQVMQSTFKTSQLVSPVFVVQNAHMTLKAGNPYYFKIPESKKDLSRIEREFDRFVADSLKYAMFDKDMKAARITGTMGDVGSHISGQMNEDWDNWLEKKQLKTIRFHQTGGPYLMEINNKLLVGNIAQGLLIAIVIIAFIIGALFRSVKIVLISLAPNVLPLLMIGAIMGFGGIDMKVSTSLVFTIAFGIAVDDTIHFLSKYKLLLGKGYSPHEAIRETYISTGKAIIITSIVLSGGFLTLCFSSFMGTFYIGLLTGLTLVFAILTDMTLLPVLLHYFSPKDKKK</sequence>
<feature type="domain" description="SSD" evidence="7">
    <location>
        <begin position="238"/>
        <end position="359"/>
    </location>
</feature>
<evidence type="ECO:0000256" key="4">
    <source>
        <dbReference type="ARBA" id="ARBA00022989"/>
    </source>
</evidence>
<feature type="transmembrane region" description="Helical" evidence="6">
    <location>
        <begin position="260"/>
        <end position="285"/>
    </location>
</feature>
<dbReference type="InterPro" id="IPR000731">
    <property type="entry name" value="SSD"/>
</dbReference>
<dbReference type="PANTHER" id="PTHR33406:SF12">
    <property type="entry name" value="BLR2997 PROTEIN"/>
    <property type="match status" value="1"/>
</dbReference>
<feature type="transmembrane region" description="Helical" evidence="6">
    <location>
        <begin position="234"/>
        <end position="254"/>
    </location>
</feature>
<evidence type="ECO:0000256" key="2">
    <source>
        <dbReference type="ARBA" id="ARBA00022475"/>
    </source>
</evidence>
<evidence type="ECO:0000313" key="9">
    <source>
        <dbReference type="Proteomes" id="UP001501126"/>
    </source>
</evidence>
<gene>
    <name evidence="8" type="ORF">GCM10009118_15000</name>
</gene>
<dbReference type="InterPro" id="IPR004869">
    <property type="entry name" value="MMPL_dom"/>
</dbReference>
<feature type="transmembrane region" description="Helical" evidence="6">
    <location>
        <begin position="393"/>
        <end position="411"/>
    </location>
</feature>
<evidence type="ECO:0000313" key="8">
    <source>
        <dbReference type="EMBL" id="GAA0875092.1"/>
    </source>
</evidence>
<feature type="transmembrane region" description="Helical" evidence="6">
    <location>
        <begin position="334"/>
        <end position="360"/>
    </location>
</feature>
<reference evidence="8 9" key="1">
    <citation type="journal article" date="2019" name="Int. J. Syst. Evol. Microbiol.">
        <title>The Global Catalogue of Microorganisms (GCM) 10K type strain sequencing project: providing services to taxonomists for standard genome sequencing and annotation.</title>
        <authorList>
            <consortium name="The Broad Institute Genomics Platform"/>
            <consortium name="The Broad Institute Genome Sequencing Center for Infectious Disease"/>
            <person name="Wu L."/>
            <person name="Ma J."/>
        </authorList>
    </citation>
    <scope>NUCLEOTIDE SEQUENCE [LARGE SCALE GENOMIC DNA]</scope>
    <source>
        <strain evidence="8 9">JCM 16083</strain>
    </source>
</reference>
<comment type="subcellular location">
    <subcellularLocation>
        <location evidence="1">Cell membrane</location>
        <topology evidence="1">Multi-pass membrane protein</topology>
    </subcellularLocation>
</comment>
<dbReference type="PROSITE" id="PS50156">
    <property type="entry name" value="SSD"/>
    <property type="match status" value="1"/>
</dbReference>
<evidence type="ECO:0000256" key="1">
    <source>
        <dbReference type="ARBA" id="ARBA00004651"/>
    </source>
</evidence>
<feature type="transmembrane region" description="Helical" evidence="6">
    <location>
        <begin position="649"/>
        <end position="668"/>
    </location>
</feature>
<feature type="transmembrane region" description="Helical" evidence="6">
    <location>
        <begin position="695"/>
        <end position="715"/>
    </location>
</feature>
<feature type="transmembrane region" description="Helical" evidence="6">
    <location>
        <begin position="308"/>
        <end position="328"/>
    </location>
</feature>
<dbReference type="InterPro" id="IPR050545">
    <property type="entry name" value="Mycobact_MmpL"/>
</dbReference>
<dbReference type="SUPFAM" id="SSF82866">
    <property type="entry name" value="Multidrug efflux transporter AcrB transmembrane domain"/>
    <property type="match status" value="2"/>
</dbReference>
<dbReference type="EMBL" id="BAAAFH010000007">
    <property type="protein sequence ID" value="GAA0875092.1"/>
    <property type="molecule type" value="Genomic_DNA"/>
</dbReference>
<feature type="transmembrane region" description="Helical" evidence="6">
    <location>
        <begin position="621"/>
        <end position="643"/>
    </location>
</feature>
<evidence type="ECO:0000256" key="5">
    <source>
        <dbReference type="ARBA" id="ARBA00023136"/>
    </source>
</evidence>
<comment type="caution">
    <text evidence="8">The sequence shown here is derived from an EMBL/GenBank/DDBJ whole genome shotgun (WGS) entry which is preliminary data.</text>
</comment>
<feature type="transmembrane region" description="Helical" evidence="6">
    <location>
        <begin position="721"/>
        <end position="747"/>
    </location>
</feature>
<keyword evidence="5 6" id="KW-0472">Membrane</keyword>
<dbReference type="RefSeq" id="WP_343786183.1">
    <property type="nucleotide sequence ID" value="NZ_BAAAFH010000007.1"/>
</dbReference>
<dbReference type="Pfam" id="PF03176">
    <property type="entry name" value="MMPL"/>
    <property type="match status" value="2"/>
</dbReference>
<keyword evidence="3 6" id="KW-0812">Transmembrane</keyword>
<dbReference type="Proteomes" id="UP001501126">
    <property type="component" value="Unassembled WGS sequence"/>
</dbReference>
<dbReference type="PANTHER" id="PTHR33406">
    <property type="entry name" value="MEMBRANE PROTEIN MJ1562-RELATED"/>
    <property type="match status" value="1"/>
</dbReference>
<feature type="transmembrane region" description="Helical" evidence="6">
    <location>
        <begin position="591"/>
        <end position="614"/>
    </location>
</feature>
<dbReference type="Gene3D" id="1.20.1640.10">
    <property type="entry name" value="Multidrug efflux transporter AcrB transmembrane domain"/>
    <property type="match status" value="2"/>
</dbReference>
<keyword evidence="9" id="KW-1185">Reference proteome</keyword>
<evidence type="ECO:0000256" key="6">
    <source>
        <dbReference type="SAM" id="Phobius"/>
    </source>
</evidence>
<proteinExistence type="predicted"/>
<organism evidence="8 9">
    <name type="scientific">Wandonia haliotis</name>
    <dbReference type="NCBI Taxonomy" id="574963"/>
    <lineage>
        <taxon>Bacteria</taxon>
        <taxon>Pseudomonadati</taxon>
        <taxon>Bacteroidota</taxon>
        <taxon>Flavobacteriia</taxon>
        <taxon>Flavobacteriales</taxon>
        <taxon>Crocinitomicaceae</taxon>
        <taxon>Wandonia</taxon>
    </lineage>
</organism>
<keyword evidence="4 6" id="KW-1133">Transmembrane helix</keyword>
<evidence type="ECO:0000256" key="3">
    <source>
        <dbReference type="ARBA" id="ARBA00022692"/>
    </source>
</evidence>
<accession>A0ABN1MP38</accession>
<name>A0ABN1MP38_9FLAO</name>